<organism evidence="2 3">
    <name type="scientific">Coprinellus micaceus</name>
    <name type="common">Glistening ink-cap mushroom</name>
    <name type="synonym">Coprinus micaceus</name>
    <dbReference type="NCBI Taxonomy" id="71717"/>
    <lineage>
        <taxon>Eukaryota</taxon>
        <taxon>Fungi</taxon>
        <taxon>Dikarya</taxon>
        <taxon>Basidiomycota</taxon>
        <taxon>Agaricomycotina</taxon>
        <taxon>Agaricomycetes</taxon>
        <taxon>Agaricomycetidae</taxon>
        <taxon>Agaricales</taxon>
        <taxon>Agaricineae</taxon>
        <taxon>Psathyrellaceae</taxon>
        <taxon>Coprinellus</taxon>
    </lineage>
</organism>
<comment type="caution">
    <text evidence="2">The sequence shown here is derived from an EMBL/GenBank/DDBJ whole genome shotgun (WGS) entry which is preliminary data.</text>
</comment>
<evidence type="ECO:0000313" key="3">
    <source>
        <dbReference type="Proteomes" id="UP000298030"/>
    </source>
</evidence>
<evidence type="ECO:0000313" key="2">
    <source>
        <dbReference type="EMBL" id="TEB25681.1"/>
    </source>
</evidence>
<dbReference type="AlphaFoldDB" id="A0A4Y7SVD9"/>
<gene>
    <name evidence="2" type="ORF">FA13DRAFT_1777273</name>
</gene>
<feature type="region of interest" description="Disordered" evidence="1">
    <location>
        <begin position="208"/>
        <end position="239"/>
    </location>
</feature>
<accession>A0A4Y7SVD9</accession>
<keyword evidence="3" id="KW-1185">Reference proteome</keyword>
<sequence length="239" mass="26199">MQEVTKHDCQPKRSTFIWAELESDGRNKAQKSKSCHLNPLKRRGHFNNMRHEGSIPSPSYHSALTQGRVHTQRRSPTNIPGTWYRSRHPTAAGALQLLCISAWVQPGVGDSVRLPVSADTTPSIYGSGSSPASRLSVNEGGRRQALARRSVTTTPGVDHSAHGLQGDKLRSYLHEYVSMEEEEDVHFSTLVGRCTTPTPTRIVGHSVRCSSTQGQGPGISVDANLAVPPSDLKDHWTQH</sequence>
<name>A0A4Y7SVD9_COPMI</name>
<dbReference type="EMBL" id="QPFP01000054">
    <property type="protein sequence ID" value="TEB25681.1"/>
    <property type="molecule type" value="Genomic_DNA"/>
</dbReference>
<dbReference type="Proteomes" id="UP000298030">
    <property type="component" value="Unassembled WGS sequence"/>
</dbReference>
<evidence type="ECO:0000256" key="1">
    <source>
        <dbReference type="SAM" id="MobiDB-lite"/>
    </source>
</evidence>
<reference evidence="2 3" key="1">
    <citation type="journal article" date="2019" name="Nat. Ecol. Evol.">
        <title>Megaphylogeny resolves global patterns of mushroom evolution.</title>
        <authorList>
            <person name="Varga T."/>
            <person name="Krizsan K."/>
            <person name="Foldi C."/>
            <person name="Dima B."/>
            <person name="Sanchez-Garcia M."/>
            <person name="Sanchez-Ramirez S."/>
            <person name="Szollosi G.J."/>
            <person name="Szarkandi J.G."/>
            <person name="Papp V."/>
            <person name="Albert L."/>
            <person name="Andreopoulos W."/>
            <person name="Angelini C."/>
            <person name="Antonin V."/>
            <person name="Barry K.W."/>
            <person name="Bougher N.L."/>
            <person name="Buchanan P."/>
            <person name="Buyck B."/>
            <person name="Bense V."/>
            <person name="Catcheside P."/>
            <person name="Chovatia M."/>
            <person name="Cooper J."/>
            <person name="Damon W."/>
            <person name="Desjardin D."/>
            <person name="Finy P."/>
            <person name="Geml J."/>
            <person name="Haridas S."/>
            <person name="Hughes K."/>
            <person name="Justo A."/>
            <person name="Karasinski D."/>
            <person name="Kautmanova I."/>
            <person name="Kiss B."/>
            <person name="Kocsube S."/>
            <person name="Kotiranta H."/>
            <person name="LaButti K.M."/>
            <person name="Lechner B.E."/>
            <person name="Liimatainen K."/>
            <person name="Lipzen A."/>
            <person name="Lukacs Z."/>
            <person name="Mihaltcheva S."/>
            <person name="Morgado L.N."/>
            <person name="Niskanen T."/>
            <person name="Noordeloos M.E."/>
            <person name="Ohm R.A."/>
            <person name="Ortiz-Santana B."/>
            <person name="Ovrebo C."/>
            <person name="Racz N."/>
            <person name="Riley R."/>
            <person name="Savchenko A."/>
            <person name="Shiryaev A."/>
            <person name="Soop K."/>
            <person name="Spirin V."/>
            <person name="Szebenyi C."/>
            <person name="Tomsovsky M."/>
            <person name="Tulloss R.E."/>
            <person name="Uehling J."/>
            <person name="Grigoriev I.V."/>
            <person name="Vagvolgyi C."/>
            <person name="Papp T."/>
            <person name="Martin F.M."/>
            <person name="Miettinen O."/>
            <person name="Hibbett D.S."/>
            <person name="Nagy L.G."/>
        </authorList>
    </citation>
    <scope>NUCLEOTIDE SEQUENCE [LARGE SCALE GENOMIC DNA]</scope>
    <source>
        <strain evidence="2 3">FP101781</strain>
    </source>
</reference>
<protein>
    <submittedName>
        <fullName evidence="2">Uncharacterized protein</fullName>
    </submittedName>
</protein>
<proteinExistence type="predicted"/>